<evidence type="ECO:0000259" key="5">
    <source>
        <dbReference type="PROSITE" id="PS51379"/>
    </source>
</evidence>
<dbReference type="PROSITE" id="PS51379">
    <property type="entry name" value="4FE4S_FER_2"/>
    <property type="match status" value="4"/>
</dbReference>
<feature type="domain" description="4Fe-4S ferredoxin-type" evidence="5">
    <location>
        <begin position="108"/>
        <end position="138"/>
    </location>
</feature>
<keyword evidence="2" id="KW-0479">Metal-binding</keyword>
<dbReference type="PROSITE" id="PS00198">
    <property type="entry name" value="4FE4S_FER_1"/>
    <property type="match status" value="2"/>
</dbReference>
<dbReference type="Pfam" id="PF00037">
    <property type="entry name" value="Fer4"/>
    <property type="match status" value="1"/>
</dbReference>
<feature type="domain" description="4Fe-4S ferredoxin-type" evidence="5">
    <location>
        <begin position="71"/>
        <end position="100"/>
    </location>
</feature>
<organism evidence="6 7">
    <name type="scientific">Candidatus Scatomorpha intestinigallinarum</name>
    <dbReference type="NCBI Taxonomy" id="2840923"/>
    <lineage>
        <taxon>Bacteria</taxon>
        <taxon>Bacillati</taxon>
        <taxon>Bacillota</taxon>
        <taxon>Clostridia</taxon>
        <taxon>Eubacteriales</taxon>
        <taxon>Candidatus Scatomorpha</taxon>
    </lineage>
</organism>
<dbReference type="PANTHER" id="PTHR43687:SF1">
    <property type="entry name" value="FERREDOXIN III"/>
    <property type="match status" value="1"/>
</dbReference>
<keyword evidence="1" id="KW-0004">4Fe-4S</keyword>
<dbReference type="InterPro" id="IPR017896">
    <property type="entry name" value="4Fe4S_Fe-S-bd"/>
</dbReference>
<feature type="domain" description="4Fe-4S ferredoxin-type" evidence="5">
    <location>
        <begin position="30"/>
        <end position="59"/>
    </location>
</feature>
<dbReference type="EMBL" id="DVHH01000037">
    <property type="protein sequence ID" value="HIR54255.1"/>
    <property type="molecule type" value="Genomic_DNA"/>
</dbReference>
<proteinExistence type="predicted"/>
<evidence type="ECO:0000313" key="6">
    <source>
        <dbReference type="EMBL" id="HIR54255.1"/>
    </source>
</evidence>
<evidence type="ECO:0000256" key="4">
    <source>
        <dbReference type="ARBA" id="ARBA00023014"/>
    </source>
</evidence>
<evidence type="ECO:0000256" key="2">
    <source>
        <dbReference type="ARBA" id="ARBA00022723"/>
    </source>
</evidence>
<sequence length="139" mass="14785">MAHTIGENCIGCASCARACPVHAIEGAPKSRHVINARRCVDCGVCGMSCPVGAVKNAAGEVCRRVPPKERPRPVIDQALCSACQLCVYFCAAKALAISEPRFPGDVEARCELRYPEKCVGCGLCAIECPLHAIRMEARA</sequence>
<accession>A0A9D1DK32</accession>
<reference evidence="6" key="1">
    <citation type="submission" date="2020-10" db="EMBL/GenBank/DDBJ databases">
        <authorList>
            <person name="Gilroy R."/>
        </authorList>
    </citation>
    <scope>NUCLEOTIDE SEQUENCE</scope>
    <source>
        <strain evidence="6">ChiGjej3B3-7149</strain>
    </source>
</reference>
<dbReference type="Pfam" id="PF14697">
    <property type="entry name" value="Fer4_21"/>
    <property type="match status" value="1"/>
</dbReference>
<dbReference type="GO" id="GO:0051539">
    <property type="term" value="F:4 iron, 4 sulfur cluster binding"/>
    <property type="evidence" value="ECO:0007669"/>
    <property type="project" value="UniProtKB-KW"/>
</dbReference>
<dbReference type="InterPro" id="IPR017900">
    <property type="entry name" value="4Fe4S_Fe_S_CS"/>
</dbReference>
<keyword evidence="3" id="KW-0408">Iron</keyword>
<reference evidence="6" key="2">
    <citation type="journal article" date="2021" name="PeerJ">
        <title>Extensive microbial diversity within the chicken gut microbiome revealed by metagenomics and culture.</title>
        <authorList>
            <person name="Gilroy R."/>
            <person name="Ravi A."/>
            <person name="Getino M."/>
            <person name="Pursley I."/>
            <person name="Horton D.L."/>
            <person name="Alikhan N.F."/>
            <person name="Baker D."/>
            <person name="Gharbi K."/>
            <person name="Hall N."/>
            <person name="Watson M."/>
            <person name="Adriaenssens E.M."/>
            <person name="Foster-Nyarko E."/>
            <person name="Jarju S."/>
            <person name="Secka A."/>
            <person name="Antonio M."/>
            <person name="Oren A."/>
            <person name="Chaudhuri R.R."/>
            <person name="La Ragione R."/>
            <person name="Hildebrand F."/>
            <person name="Pallen M.J."/>
        </authorList>
    </citation>
    <scope>NUCLEOTIDE SEQUENCE</scope>
    <source>
        <strain evidence="6">ChiGjej3B3-7149</strain>
    </source>
</reference>
<evidence type="ECO:0000256" key="1">
    <source>
        <dbReference type="ARBA" id="ARBA00022485"/>
    </source>
</evidence>
<feature type="domain" description="4Fe-4S ferredoxin-type" evidence="5">
    <location>
        <begin position="1"/>
        <end position="29"/>
    </location>
</feature>
<protein>
    <submittedName>
        <fullName evidence="6">4Fe-4S binding protein</fullName>
    </submittedName>
</protein>
<dbReference type="GO" id="GO:0046872">
    <property type="term" value="F:metal ion binding"/>
    <property type="evidence" value="ECO:0007669"/>
    <property type="project" value="UniProtKB-KW"/>
</dbReference>
<evidence type="ECO:0000313" key="7">
    <source>
        <dbReference type="Proteomes" id="UP000824238"/>
    </source>
</evidence>
<evidence type="ECO:0000256" key="3">
    <source>
        <dbReference type="ARBA" id="ARBA00023004"/>
    </source>
</evidence>
<gene>
    <name evidence="6" type="ORF">IAD36_01465</name>
</gene>
<dbReference type="SUPFAM" id="SSF54862">
    <property type="entry name" value="4Fe-4S ferredoxins"/>
    <property type="match status" value="1"/>
</dbReference>
<dbReference type="PANTHER" id="PTHR43687">
    <property type="entry name" value="ADENYLYLSULFATE REDUCTASE, BETA SUBUNIT"/>
    <property type="match status" value="1"/>
</dbReference>
<dbReference type="Gene3D" id="3.30.70.20">
    <property type="match status" value="2"/>
</dbReference>
<dbReference type="AlphaFoldDB" id="A0A9D1DK32"/>
<keyword evidence="4" id="KW-0411">Iron-sulfur</keyword>
<name>A0A9D1DK32_9FIRM</name>
<dbReference type="Proteomes" id="UP000824238">
    <property type="component" value="Unassembled WGS sequence"/>
</dbReference>
<dbReference type="Pfam" id="PF12800">
    <property type="entry name" value="Fer4_4"/>
    <property type="match status" value="1"/>
</dbReference>
<dbReference type="InterPro" id="IPR050572">
    <property type="entry name" value="Fe-S_Ferredoxin"/>
</dbReference>
<comment type="caution">
    <text evidence="6">The sequence shown here is derived from an EMBL/GenBank/DDBJ whole genome shotgun (WGS) entry which is preliminary data.</text>
</comment>